<dbReference type="InterPro" id="IPR041636">
    <property type="entry name" value="RNase_J_C"/>
</dbReference>
<dbReference type="Gene3D" id="3.10.20.580">
    <property type="match status" value="1"/>
</dbReference>
<organism evidence="4 5">
    <name type="scientific">Candidatus Phytoplasma citri</name>
    <dbReference type="NCBI Taxonomy" id="180978"/>
    <lineage>
        <taxon>Bacteria</taxon>
        <taxon>Bacillati</taxon>
        <taxon>Mycoplasmatota</taxon>
        <taxon>Mollicutes</taxon>
        <taxon>Acholeplasmatales</taxon>
        <taxon>Acholeplasmataceae</taxon>
        <taxon>Candidatus Phytoplasma</taxon>
        <taxon>16SrII (Peanut WB group)</taxon>
    </lineage>
</organism>
<dbReference type="EMBL" id="MWKN01000091">
    <property type="protein sequence ID" value="OOP58096.1"/>
    <property type="molecule type" value="Genomic_DNA"/>
</dbReference>
<dbReference type="InterPro" id="IPR042173">
    <property type="entry name" value="RNase_J_2"/>
</dbReference>
<dbReference type="PANTHER" id="PTHR43694">
    <property type="entry name" value="RIBONUCLEASE J"/>
    <property type="match status" value="1"/>
</dbReference>
<dbReference type="Gene3D" id="3.40.50.10710">
    <property type="entry name" value="Metallo-hydrolase/oxidoreductase"/>
    <property type="match status" value="1"/>
</dbReference>
<dbReference type="EMBL" id="JAOSJG010000016">
    <property type="protein sequence ID" value="MEK0309213.1"/>
    <property type="molecule type" value="Genomic_DNA"/>
</dbReference>
<evidence type="ECO:0000259" key="1">
    <source>
        <dbReference type="Pfam" id="PF17770"/>
    </source>
</evidence>
<feature type="domain" description="Ribonuclease J C-terminal" evidence="1">
    <location>
        <begin position="455"/>
        <end position="558"/>
    </location>
</feature>
<dbReference type="Proteomes" id="UP001383392">
    <property type="component" value="Unassembled WGS sequence"/>
</dbReference>
<dbReference type="InterPro" id="IPR036866">
    <property type="entry name" value="RibonucZ/Hydroxyglut_hydro"/>
</dbReference>
<keyword evidence="6" id="KW-1185">Reference proteome</keyword>
<feature type="domain" description="Ribonuclease J beta-CASP" evidence="2">
    <location>
        <begin position="221"/>
        <end position="346"/>
    </location>
</feature>
<dbReference type="Pfam" id="PF22505">
    <property type="entry name" value="RNase_J_b_CASP"/>
    <property type="match status" value="1"/>
</dbReference>
<evidence type="ECO:0000313" key="3">
    <source>
        <dbReference type="EMBL" id="MEK0309213.1"/>
    </source>
</evidence>
<protein>
    <submittedName>
        <fullName evidence="4">MBL fold metallo-hydrolase</fullName>
    </submittedName>
    <submittedName>
        <fullName evidence="3">Ribonuclease J</fullName>
    </submittedName>
</protein>
<name>A0A1S9LYL7_9MOLU</name>
<accession>A0A1S9LYL7</accession>
<reference evidence="4 5" key="1">
    <citation type="submission" date="2017-02" db="EMBL/GenBank/DDBJ databases">
        <title>A draft genome of 'Candidatus Phytoplasma aurantifolia' the agent of the witches-broom disease of lime.</title>
        <authorList>
            <person name="Foissac X."/>
            <person name="Carle P."/>
        </authorList>
    </citation>
    <scope>NUCLEOTIDE SEQUENCE [LARGE SCALE GENOMIC DNA]</scope>
    <source>
        <strain evidence="4 5">WBDL</strain>
    </source>
</reference>
<evidence type="ECO:0000313" key="5">
    <source>
        <dbReference type="Proteomes" id="UP000189722"/>
    </source>
</evidence>
<evidence type="ECO:0000259" key="2">
    <source>
        <dbReference type="Pfam" id="PF22505"/>
    </source>
</evidence>
<evidence type="ECO:0000313" key="4">
    <source>
        <dbReference type="EMBL" id="OOP58096.1"/>
    </source>
</evidence>
<sequence>MQEINFFALGGIGENGKNFYLLKINSSYFILDAGLKYPSVLVNGIDAILPEYYKLESIKGQIKGIFITSALETYSGALVYFIKEWSIPIYTSDFTMEVIKFNLKQANIDLSCLSFNMIKDDMKITIDNIKIFVFGISHFLPGTLGLAFETSSGMIIYMSAMHMQQSKNNFFQTNFTTLVELARKKVLALLLVSQGALSLVKPKREEILEHHLSSFFGHIENNIIVTFLIPDLLKIQMVIDLAVQANLKIIILGRKSEKIIDIALSKKYLKIPENTLINLKNSKDYLKYNNVVVLVFGRRFEAFYRLQRMCKKTDRLMKLHIADKILLFSVDLPGIDKVQNKTIDILARHGFQVEFLIKDLFQNLSYDYQEYLKLLLYLLKPKFFLPIAGEYRHQYYVKKMVQNFNFSDNKIFLIENGDMWFYDGLHKPLIKKNFLKNLGEILIDGTPVIDGNNFIIKDRELLANDGILIIACNLDLRLRKVIGNIDNIKLVSKGFLDKMKIEPLIQQLKELFLKISTQFIHINKQIKWSDFKNSLREELSKFIFKATKKKPVIIPVLISATRSTLNKDLNFNSNIVIESKG</sequence>
<reference evidence="3 6" key="2">
    <citation type="journal article" date="2023" name="Int. J. Syst. Evol. Microbiol.">
        <title>The observation of taxonomic boundaries for the 16SrII and 16SrXXV phytoplasmas using genome-based delimitation.</title>
        <authorList>
            <person name="Rodrigues Jardim B."/>
            <person name="Tran-Nguyen L.T.T."/>
            <person name="Gambley C."/>
            <person name="Al-Sadi A.M."/>
            <person name="Al-Subhi A.M."/>
            <person name="Foissac X."/>
            <person name="Salar P."/>
            <person name="Cai H."/>
            <person name="Yang J.Y."/>
            <person name="Davis R."/>
            <person name="Jones L."/>
            <person name="Rodoni B."/>
            <person name="Constable F.E."/>
        </authorList>
    </citation>
    <scope>NUCLEOTIDE SEQUENCE [LARGE SCALE GENOMIC DNA]</scope>
    <source>
        <strain evidence="3">BAWM-OMN-P75</strain>
    </source>
</reference>
<dbReference type="SUPFAM" id="SSF56281">
    <property type="entry name" value="Metallo-hydrolase/oxidoreductase"/>
    <property type="match status" value="1"/>
</dbReference>
<dbReference type="AlphaFoldDB" id="A0A1S9LYL7"/>
<dbReference type="Pfam" id="PF17770">
    <property type="entry name" value="RNase_J_C"/>
    <property type="match status" value="1"/>
</dbReference>
<dbReference type="OrthoDB" id="9758375at2"/>
<dbReference type="InterPro" id="IPR055132">
    <property type="entry name" value="RNase_J_b_CASP"/>
</dbReference>
<dbReference type="Proteomes" id="UP000189722">
    <property type="component" value="Unassembled WGS sequence"/>
</dbReference>
<dbReference type="PANTHER" id="PTHR43694:SF1">
    <property type="entry name" value="RIBONUCLEASE J"/>
    <property type="match status" value="1"/>
</dbReference>
<dbReference type="CDD" id="cd07714">
    <property type="entry name" value="RNaseJ_MBL-fold"/>
    <property type="match status" value="1"/>
</dbReference>
<comment type="caution">
    <text evidence="4">The sequence shown here is derived from an EMBL/GenBank/DDBJ whole genome shotgun (WGS) entry which is preliminary data.</text>
</comment>
<keyword evidence="4" id="KW-0378">Hydrolase</keyword>
<dbReference type="GO" id="GO:0016787">
    <property type="term" value="F:hydrolase activity"/>
    <property type="evidence" value="ECO:0007669"/>
    <property type="project" value="UniProtKB-KW"/>
</dbReference>
<dbReference type="RefSeq" id="WP_078123186.1">
    <property type="nucleotide sequence ID" value="NZ_JAOSJG010000016.1"/>
</dbReference>
<gene>
    <name evidence="4" type="ORF">B2G44_02140</name>
    <name evidence="3" type="ORF">OC712_01825</name>
</gene>
<dbReference type="Gene3D" id="3.60.15.10">
    <property type="entry name" value="Ribonuclease Z/Hydroxyacylglutathione hydrolase-like"/>
    <property type="match status" value="1"/>
</dbReference>
<proteinExistence type="predicted"/>
<evidence type="ECO:0000313" key="6">
    <source>
        <dbReference type="Proteomes" id="UP001383392"/>
    </source>
</evidence>
<dbReference type="STRING" id="180978.B2G44_02140"/>